<dbReference type="EMBL" id="BMPO01000001">
    <property type="protein sequence ID" value="GGJ82647.1"/>
    <property type="molecule type" value="Genomic_DNA"/>
</dbReference>
<proteinExistence type="predicted"/>
<sequence>MSEHPHTANASGGNKGGCLWLMLAGVAFIVLVFAIIIYSITRPSTDSVKANERAAIEACWKRANDETATPTSRSFAKDSCVEREKQYRIKFGDEPK</sequence>
<dbReference type="AlphaFoldDB" id="A0A917PKP1"/>
<evidence type="ECO:0000256" key="1">
    <source>
        <dbReference type="SAM" id="Phobius"/>
    </source>
</evidence>
<name>A0A917PKP1_9PSED</name>
<organism evidence="2 3">
    <name type="scientific">Pseudomonas matsuisoli</name>
    <dbReference type="NCBI Taxonomy" id="1515666"/>
    <lineage>
        <taxon>Bacteria</taxon>
        <taxon>Pseudomonadati</taxon>
        <taxon>Pseudomonadota</taxon>
        <taxon>Gammaproteobacteria</taxon>
        <taxon>Pseudomonadales</taxon>
        <taxon>Pseudomonadaceae</taxon>
        <taxon>Pseudomonas</taxon>
    </lineage>
</organism>
<keyword evidence="3" id="KW-1185">Reference proteome</keyword>
<keyword evidence="1" id="KW-1133">Transmembrane helix</keyword>
<reference evidence="2" key="2">
    <citation type="submission" date="2020-09" db="EMBL/GenBank/DDBJ databases">
        <authorList>
            <person name="Sun Q."/>
            <person name="Ohkuma M."/>
        </authorList>
    </citation>
    <scope>NUCLEOTIDE SEQUENCE</scope>
    <source>
        <strain evidence="2">JCM 30078</strain>
    </source>
</reference>
<keyword evidence="1" id="KW-0812">Transmembrane</keyword>
<protein>
    <submittedName>
        <fullName evidence="2">Uncharacterized protein</fullName>
    </submittedName>
</protein>
<comment type="caution">
    <text evidence="2">The sequence shown here is derived from an EMBL/GenBank/DDBJ whole genome shotgun (WGS) entry which is preliminary data.</text>
</comment>
<gene>
    <name evidence="2" type="ORF">GCM10009304_05800</name>
</gene>
<evidence type="ECO:0000313" key="2">
    <source>
        <dbReference type="EMBL" id="GGJ82647.1"/>
    </source>
</evidence>
<keyword evidence="1" id="KW-0472">Membrane</keyword>
<feature type="transmembrane region" description="Helical" evidence="1">
    <location>
        <begin position="20"/>
        <end position="40"/>
    </location>
</feature>
<evidence type="ECO:0000313" key="3">
    <source>
        <dbReference type="Proteomes" id="UP000635983"/>
    </source>
</evidence>
<dbReference type="Proteomes" id="UP000635983">
    <property type="component" value="Unassembled WGS sequence"/>
</dbReference>
<reference evidence="2" key="1">
    <citation type="journal article" date="2014" name="Int. J. Syst. Evol. Microbiol.">
        <title>Complete genome sequence of Corynebacterium casei LMG S-19264T (=DSM 44701T), isolated from a smear-ripened cheese.</title>
        <authorList>
            <consortium name="US DOE Joint Genome Institute (JGI-PGF)"/>
            <person name="Walter F."/>
            <person name="Albersmeier A."/>
            <person name="Kalinowski J."/>
            <person name="Ruckert C."/>
        </authorList>
    </citation>
    <scope>NUCLEOTIDE SEQUENCE</scope>
    <source>
        <strain evidence="2">JCM 30078</strain>
    </source>
</reference>
<dbReference type="RefSeq" id="WP_188981619.1">
    <property type="nucleotide sequence ID" value="NZ_BMPO01000001.1"/>
</dbReference>
<accession>A0A917PKP1</accession>